<dbReference type="PANTHER" id="PTHR34220">
    <property type="entry name" value="SENSOR HISTIDINE KINASE YPDA"/>
    <property type="match status" value="1"/>
</dbReference>
<dbReference type="InterPro" id="IPR050640">
    <property type="entry name" value="Bact_2-comp_sensor_kinase"/>
</dbReference>
<dbReference type="AlphaFoldDB" id="A0A285MX76"/>
<dbReference type="InterPro" id="IPR036890">
    <property type="entry name" value="HATPase_C_sf"/>
</dbReference>
<dbReference type="InterPro" id="IPR010559">
    <property type="entry name" value="Sig_transdc_His_kin_internal"/>
</dbReference>
<dbReference type="Gene3D" id="2.60.40.10">
    <property type="entry name" value="Immunoglobulins"/>
    <property type="match status" value="1"/>
</dbReference>
<organism evidence="4 5">
    <name type="scientific">Flagellimonas pacifica</name>
    <dbReference type="NCBI Taxonomy" id="1247520"/>
    <lineage>
        <taxon>Bacteria</taxon>
        <taxon>Pseudomonadati</taxon>
        <taxon>Bacteroidota</taxon>
        <taxon>Flavobacteriia</taxon>
        <taxon>Flavobacteriales</taxon>
        <taxon>Flavobacteriaceae</taxon>
        <taxon>Flagellimonas</taxon>
    </lineage>
</organism>
<feature type="domain" description="Signal transduction histidine kinase internal region" evidence="2">
    <location>
        <begin position="862"/>
        <end position="935"/>
    </location>
</feature>
<dbReference type="InterPro" id="IPR011123">
    <property type="entry name" value="Y_Y_Y"/>
</dbReference>
<dbReference type="Pfam" id="PF07494">
    <property type="entry name" value="Reg_prop"/>
    <property type="match status" value="1"/>
</dbReference>
<keyword evidence="1" id="KW-1133">Transmembrane helix</keyword>
<gene>
    <name evidence="4" type="ORF">SAMN06265377_3619</name>
</gene>
<dbReference type="Gene3D" id="2.130.10.10">
    <property type="entry name" value="YVTN repeat-like/Quinoprotein amine dehydrogenase"/>
    <property type="match status" value="2"/>
</dbReference>
<dbReference type="Proteomes" id="UP000219048">
    <property type="component" value="Unassembled WGS sequence"/>
</dbReference>
<dbReference type="EMBL" id="OBEH01000007">
    <property type="protein sequence ID" value="SNZ01774.1"/>
    <property type="molecule type" value="Genomic_DNA"/>
</dbReference>
<evidence type="ECO:0000259" key="3">
    <source>
        <dbReference type="Pfam" id="PF07495"/>
    </source>
</evidence>
<dbReference type="InterPro" id="IPR015943">
    <property type="entry name" value="WD40/YVTN_repeat-like_dom_sf"/>
</dbReference>
<keyword evidence="1" id="KW-0472">Membrane</keyword>
<sequence length="1070" mass="123714">MFQSKLFKDLTDHLNNLKTPYGHIILFIFFLILGVAQAQDYTIRDIKINPNGESHKDINVMQVDHNGFLWYSTYNGVVKDFETHSVLSTFMDENGDNPPKIAFTVFIDNQQRMWVSTQTGVFVSDKSLDDSFNRIKFKPFSRGENLSGNSYIEDCDGNIWIVGADNVILKVDSSFAVEKYQIEALKPTYAVSDYYKREFLFFEKIIDCDKILCRQGRKLFILEKGEISLIADYTSTKKYETMGYFHPEWTFNGGDGILISPNGELLPKSKEIQYTYKGKVFESYFIKDLDIQVLNLPFQEMIPITEDGNPILKDYADFIGIDGLGKNVSLYKMMETNGNYMLRKTYEIPFPFWVEDLVVDKNDIIYVSNYDHIKKIKFNKNNFERILYGNGKSVISTRGLLELPNNEILVATYSGVFKITPTQSDFIHGSYVTENVFPQLSYLRSFVKASDSTAWCLGENRMVSEINFLENTIIGMYNFDKDWELGQLRYYDVLKKSDSTLLLASNFGLQEFNIWQKKFRELPIPLVENTKKLFIRDLHKTGNKLYIGTDANGLFIQDLNSDTFLHLNNDSTDNGLTLPTNKIYTILKDKREILWLGTDKGLIYFDKDLKKATILDEADGLTNLNVVGVLEDAEKNIWFSTYDGLYRYERDVKKITSFYEEDGLTFNDFNQNAYYKTSSNTLFFGGIRGLIVFDHIDNPAPLKELQIFPTKFEYYDTHEEKEVEIDVLNQGNYSFSLPYNKNSFSVTYSINDCYNTENNKYVYRLDGFTDDWVNLGKQNTLKLLSIPPGDYVLRIKGFDSAGVESSNELHYYIHVAQVFYRQSWFLILSGFLSVAVLLFLVLSYTKKVKKKYALNLALIELERKTLISQMNPHFIFNALNEIRNRLRNGKTKGLEHYVTLFSKLARLTLDVTRNERIQLAKEIDFIKSYVTLSNIDNTDDVDLIVKCGNNIDTDDLVIPPMILQPIIENSIVHGFTKDQTEKKIVLKIEKSTLSQQLIFSIKDNGLGIATTKKTNNNQHQSYASQILKERLNLMNQINQRNGEYEIRFQDLSDEQRTGTKVIVKVPYTRI</sequence>
<reference evidence="5" key="1">
    <citation type="submission" date="2017-09" db="EMBL/GenBank/DDBJ databases">
        <authorList>
            <person name="Varghese N."/>
            <person name="Submissions S."/>
        </authorList>
    </citation>
    <scope>NUCLEOTIDE SEQUENCE [LARGE SCALE GENOMIC DNA]</scope>
    <source>
        <strain evidence="5">DSM 25885</strain>
    </source>
</reference>
<dbReference type="Pfam" id="PF07495">
    <property type="entry name" value="Y_Y_Y"/>
    <property type="match status" value="1"/>
</dbReference>
<dbReference type="Gene3D" id="3.30.565.10">
    <property type="entry name" value="Histidine kinase-like ATPase, C-terminal domain"/>
    <property type="match status" value="1"/>
</dbReference>
<dbReference type="InterPro" id="IPR011110">
    <property type="entry name" value="Reg_prop"/>
</dbReference>
<feature type="transmembrane region" description="Helical" evidence="1">
    <location>
        <begin position="824"/>
        <end position="844"/>
    </location>
</feature>
<dbReference type="GO" id="GO:0000155">
    <property type="term" value="F:phosphorelay sensor kinase activity"/>
    <property type="evidence" value="ECO:0007669"/>
    <property type="project" value="InterPro"/>
</dbReference>
<proteinExistence type="predicted"/>
<evidence type="ECO:0000256" key="1">
    <source>
        <dbReference type="SAM" id="Phobius"/>
    </source>
</evidence>
<dbReference type="GO" id="GO:0016020">
    <property type="term" value="C:membrane"/>
    <property type="evidence" value="ECO:0007669"/>
    <property type="project" value="InterPro"/>
</dbReference>
<dbReference type="Pfam" id="PF06580">
    <property type="entry name" value="His_kinase"/>
    <property type="match status" value="1"/>
</dbReference>
<dbReference type="PANTHER" id="PTHR34220:SF7">
    <property type="entry name" value="SENSOR HISTIDINE KINASE YPDA"/>
    <property type="match status" value="1"/>
</dbReference>
<evidence type="ECO:0000259" key="2">
    <source>
        <dbReference type="Pfam" id="PF06580"/>
    </source>
</evidence>
<dbReference type="SUPFAM" id="SSF63829">
    <property type="entry name" value="Calcium-dependent phosphotriesterase"/>
    <property type="match status" value="1"/>
</dbReference>
<feature type="domain" description="Two component regulator three Y" evidence="3">
    <location>
        <begin position="755"/>
        <end position="809"/>
    </location>
</feature>
<protein>
    <submittedName>
        <fullName evidence="4">Two component regulator propeller</fullName>
    </submittedName>
</protein>
<evidence type="ECO:0000313" key="4">
    <source>
        <dbReference type="EMBL" id="SNZ01774.1"/>
    </source>
</evidence>
<keyword evidence="5" id="KW-1185">Reference proteome</keyword>
<name>A0A285MX76_9FLAO</name>
<evidence type="ECO:0000313" key="5">
    <source>
        <dbReference type="Proteomes" id="UP000219048"/>
    </source>
</evidence>
<accession>A0A285MX76</accession>
<dbReference type="SUPFAM" id="SSF50998">
    <property type="entry name" value="Quinoprotein alcohol dehydrogenase-like"/>
    <property type="match status" value="1"/>
</dbReference>
<dbReference type="InterPro" id="IPR013783">
    <property type="entry name" value="Ig-like_fold"/>
</dbReference>
<dbReference type="InterPro" id="IPR011047">
    <property type="entry name" value="Quinoprotein_ADH-like_sf"/>
</dbReference>
<keyword evidence="1" id="KW-0812">Transmembrane</keyword>
<dbReference type="SUPFAM" id="SSF55874">
    <property type="entry name" value="ATPase domain of HSP90 chaperone/DNA topoisomerase II/histidine kinase"/>
    <property type="match status" value="1"/>
</dbReference>